<dbReference type="InterPro" id="IPR002661">
    <property type="entry name" value="Ribosome_recyc_fac"/>
</dbReference>
<comment type="similarity">
    <text evidence="2 6">Belongs to the RRF family.</text>
</comment>
<dbReference type="Proteomes" id="UP000295304">
    <property type="component" value="Unassembled WGS sequence"/>
</dbReference>
<dbReference type="PANTHER" id="PTHR20982">
    <property type="entry name" value="RIBOSOME RECYCLING FACTOR"/>
    <property type="match status" value="1"/>
</dbReference>
<organism evidence="8 9">
    <name type="scientific">Varunaivibrio sulfuroxidans</name>
    <dbReference type="NCBI Taxonomy" id="1773489"/>
    <lineage>
        <taxon>Bacteria</taxon>
        <taxon>Pseudomonadati</taxon>
        <taxon>Pseudomonadota</taxon>
        <taxon>Alphaproteobacteria</taxon>
        <taxon>Rhodospirillales</taxon>
        <taxon>Magnetovibrionaceae</taxon>
        <taxon>Varunaivibrio</taxon>
    </lineage>
</organism>
<dbReference type="Gene3D" id="1.10.132.20">
    <property type="entry name" value="Ribosome-recycling factor"/>
    <property type="match status" value="1"/>
</dbReference>
<proteinExistence type="inferred from homology"/>
<evidence type="ECO:0000256" key="6">
    <source>
        <dbReference type="HAMAP-Rule" id="MF_00040"/>
    </source>
</evidence>
<comment type="caution">
    <text evidence="8">The sequence shown here is derived from an EMBL/GenBank/DDBJ whole genome shotgun (WGS) entry which is preliminary data.</text>
</comment>
<dbReference type="PANTHER" id="PTHR20982:SF3">
    <property type="entry name" value="MITOCHONDRIAL RIBOSOME RECYCLING FACTOR PSEUDO 1"/>
    <property type="match status" value="1"/>
</dbReference>
<gene>
    <name evidence="6" type="primary">frr</name>
    <name evidence="8" type="ORF">EDD55_102198</name>
</gene>
<dbReference type="HAMAP" id="MF_00040">
    <property type="entry name" value="RRF"/>
    <property type="match status" value="1"/>
</dbReference>
<protein>
    <recommendedName>
        <fullName evidence="6">Ribosome-recycling factor</fullName>
        <shortName evidence="6">RRF</shortName>
    </recommendedName>
    <alternativeName>
        <fullName evidence="6">Ribosome-releasing factor</fullName>
    </alternativeName>
</protein>
<dbReference type="InterPro" id="IPR023584">
    <property type="entry name" value="Ribosome_recyc_fac_dom"/>
</dbReference>
<dbReference type="AlphaFoldDB" id="A0A4R3JG28"/>
<comment type="subcellular location">
    <subcellularLocation>
        <location evidence="1 6">Cytoplasm</location>
    </subcellularLocation>
</comment>
<evidence type="ECO:0000259" key="7">
    <source>
        <dbReference type="Pfam" id="PF01765"/>
    </source>
</evidence>
<evidence type="ECO:0000256" key="4">
    <source>
        <dbReference type="ARBA" id="ARBA00022917"/>
    </source>
</evidence>
<comment type="function">
    <text evidence="5 6">Responsible for the release of ribosomes from messenger RNA at the termination of protein biosynthesis. May increase the efficiency of translation by recycling ribosomes from one round of translation to another.</text>
</comment>
<evidence type="ECO:0000256" key="1">
    <source>
        <dbReference type="ARBA" id="ARBA00004496"/>
    </source>
</evidence>
<dbReference type="NCBIfam" id="TIGR00496">
    <property type="entry name" value="frr"/>
    <property type="match status" value="1"/>
</dbReference>
<keyword evidence="3 6" id="KW-0963">Cytoplasm</keyword>
<evidence type="ECO:0000313" key="9">
    <source>
        <dbReference type="Proteomes" id="UP000295304"/>
    </source>
</evidence>
<dbReference type="GO" id="GO:0043023">
    <property type="term" value="F:ribosomal large subunit binding"/>
    <property type="evidence" value="ECO:0007669"/>
    <property type="project" value="TreeGrafter"/>
</dbReference>
<sequence>MADANIDGLMKDTRKRMEGAVEMLRKEFGGLRTGRASVSLLEPVTVEAYGAAMPLAQVGTVGVPEPRMLSVQVWDRSMVKAVEKAIIEAGLGLNPAVDGQLIRIPIPPLNEERRREITKIAGKYAEEARIAVRNVRRHAMDELKKAEKDGAISSDQQHDHGQNVQDLTDEHIKSIDTVLAHKEEEIMQV</sequence>
<evidence type="ECO:0000256" key="3">
    <source>
        <dbReference type="ARBA" id="ARBA00022490"/>
    </source>
</evidence>
<evidence type="ECO:0000313" key="8">
    <source>
        <dbReference type="EMBL" id="TCS64156.1"/>
    </source>
</evidence>
<dbReference type="GO" id="GO:0002184">
    <property type="term" value="P:cytoplasmic translational termination"/>
    <property type="evidence" value="ECO:0007669"/>
    <property type="project" value="TreeGrafter"/>
</dbReference>
<dbReference type="EMBL" id="SLZW01000002">
    <property type="protein sequence ID" value="TCS64156.1"/>
    <property type="molecule type" value="Genomic_DNA"/>
</dbReference>
<dbReference type="InterPro" id="IPR036191">
    <property type="entry name" value="RRF_sf"/>
</dbReference>
<keyword evidence="9" id="KW-1185">Reference proteome</keyword>
<dbReference type="SUPFAM" id="SSF55194">
    <property type="entry name" value="Ribosome recycling factor, RRF"/>
    <property type="match status" value="1"/>
</dbReference>
<dbReference type="FunFam" id="1.10.132.20:FF:000001">
    <property type="entry name" value="Ribosome-recycling factor"/>
    <property type="match status" value="1"/>
</dbReference>
<accession>A0A4R3JG28</accession>
<reference evidence="8 9" key="1">
    <citation type="submission" date="2019-03" db="EMBL/GenBank/DDBJ databases">
        <title>Genomic Encyclopedia of Type Strains, Phase IV (KMG-IV): sequencing the most valuable type-strain genomes for metagenomic binning, comparative biology and taxonomic classification.</title>
        <authorList>
            <person name="Goeker M."/>
        </authorList>
    </citation>
    <scope>NUCLEOTIDE SEQUENCE [LARGE SCALE GENOMIC DNA]</scope>
    <source>
        <strain evidence="8 9">DSM 101688</strain>
    </source>
</reference>
<feature type="domain" description="Ribosome recycling factor" evidence="7">
    <location>
        <begin position="24"/>
        <end position="187"/>
    </location>
</feature>
<dbReference type="GO" id="GO:0005829">
    <property type="term" value="C:cytosol"/>
    <property type="evidence" value="ECO:0007669"/>
    <property type="project" value="GOC"/>
</dbReference>
<keyword evidence="4 6" id="KW-0648">Protein biosynthesis</keyword>
<dbReference type="FunFam" id="3.30.1360.40:FF:000001">
    <property type="entry name" value="Ribosome-recycling factor"/>
    <property type="match status" value="1"/>
</dbReference>
<name>A0A4R3JG28_9PROT</name>
<dbReference type="CDD" id="cd00520">
    <property type="entry name" value="RRF"/>
    <property type="match status" value="1"/>
</dbReference>
<dbReference type="Gene3D" id="3.30.1360.40">
    <property type="match status" value="1"/>
</dbReference>
<dbReference type="Pfam" id="PF01765">
    <property type="entry name" value="RRF"/>
    <property type="match status" value="1"/>
</dbReference>
<evidence type="ECO:0000256" key="5">
    <source>
        <dbReference type="ARBA" id="ARBA00025050"/>
    </source>
</evidence>
<evidence type="ECO:0000256" key="2">
    <source>
        <dbReference type="ARBA" id="ARBA00005912"/>
    </source>
</evidence>